<dbReference type="Pfam" id="PF21544">
    <property type="entry name" value="PorZ_N_b_propeller"/>
    <property type="match status" value="1"/>
</dbReference>
<organism evidence="2 3">
    <name type="scientific">Prevotella disiens DNF00882</name>
    <dbReference type="NCBI Taxonomy" id="1401075"/>
    <lineage>
        <taxon>Bacteria</taxon>
        <taxon>Pseudomonadati</taxon>
        <taxon>Bacteroidota</taxon>
        <taxon>Bacteroidia</taxon>
        <taxon>Bacteroidales</taxon>
        <taxon>Prevotellaceae</taxon>
        <taxon>Prevotella</taxon>
    </lineage>
</organism>
<name>A0A096CSR5_9BACT</name>
<dbReference type="InterPro" id="IPR011110">
    <property type="entry name" value="Reg_prop"/>
</dbReference>
<dbReference type="Proteomes" id="UP000029538">
    <property type="component" value="Unassembled WGS sequence"/>
</dbReference>
<evidence type="ECO:0000313" key="3">
    <source>
        <dbReference type="Proteomes" id="UP000029538"/>
    </source>
</evidence>
<gene>
    <name evidence="2" type="ORF">HMPREF0654_09550</name>
</gene>
<feature type="domain" description="PorZ N-terminal beta-propeller" evidence="1">
    <location>
        <begin position="48"/>
        <end position="200"/>
    </location>
</feature>
<dbReference type="SUPFAM" id="SSF63829">
    <property type="entry name" value="Calcium-dependent phosphotriesterase"/>
    <property type="match status" value="1"/>
</dbReference>
<dbReference type="Gene3D" id="2.130.10.10">
    <property type="entry name" value="YVTN repeat-like/Quinoprotein amine dehydrogenase"/>
    <property type="match status" value="2"/>
</dbReference>
<reference evidence="2 3" key="1">
    <citation type="submission" date="2014-07" db="EMBL/GenBank/DDBJ databases">
        <authorList>
            <person name="McCorrison J."/>
            <person name="Sanka R."/>
            <person name="Torralba M."/>
            <person name="Gillis M."/>
            <person name="Haft D.H."/>
            <person name="Methe B."/>
            <person name="Sutton G."/>
            <person name="Nelson K.E."/>
        </authorList>
    </citation>
    <scope>NUCLEOTIDE SEQUENCE [LARGE SCALE GENOMIC DNA]</scope>
    <source>
        <strain evidence="2 3">DNF00882</strain>
    </source>
</reference>
<dbReference type="InterPro" id="IPR015943">
    <property type="entry name" value="WD40/YVTN_repeat-like_dom_sf"/>
</dbReference>
<comment type="caution">
    <text evidence="2">The sequence shown here is derived from an EMBL/GenBank/DDBJ whole genome shotgun (WGS) entry which is preliminary data.</text>
</comment>
<accession>A0A096CSR5</accession>
<dbReference type="Pfam" id="PF07494">
    <property type="entry name" value="Reg_prop"/>
    <property type="match status" value="1"/>
</dbReference>
<dbReference type="SUPFAM" id="SSF82171">
    <property type="entry name" value="DPP6 N-terminal domain-like"/>
    <property type="match status" value="1"/>
</dbReference>
<evidence type="ECO:0000259" key="1">
    <source>
        <dbReference type="Pfam" id="PF21544"/>
    </source>
</evidence>
<proteinExistence type="predicted"/>
<dbReference type="EMBL" id="JRNR01000100">
    <property type="protein sequence ID" value="KGF48354.1"/>
    <property type="molecule type" value="Genomic_DNA"/>
</dbReference>
<dbReference type="AlphaFoldDB" id="A0A096CSR5"/>
<sequence>MIKRKYIFALVCMFFMLPLYTFSGGTGTWKHYMAYSNVQWIEKGGTKLYVMASDNLYVYNESDNSIQTFDKGNGLNGTDIDFIAWNNVSKRLVIVYADYNIDMLDEKGNIINVPYYFRKSMTENKKVNSLDMYEGFCYISIGFGIIKLNTSTAQISDTYNLGFNVDYSYIEGKYIYAASKDKGVYSCLLTNNLLDKNNWQRIGDFKPRNKNIDGNYLEKVRPLLPGGPKYNRFFFMKYLNDRLYSVGGAFEIGKVQLNQPGTIQVLQGDEWTIYQDELEKITGYNYHDLNCLAVDPKNSEHVFVGGRAGLYEFLNGKIKKFYNKDNSPLRPTWYKGKELGNDYVVISGMAFDKEGNLWVLNSKTPNTSLFKLSPDGKFTSYHKEALMYEHFSLPVMSNAMFDSRNLLWFGNSHWNKPGLFCYQPSTDVLSSFTHFVNQDNTTVAVNGVNCVLEDNQNNIWIGTSVGPLVLHSAEISKGEEAIFEQVKVPRNDGTNLADYLLSGVEITCMAIDGGGRKWFGTPSSGAYLISADNMTQVQHFLSTNSPLLSNNIESIAINDKTGEVFFGTDKGLCSYMSDASTPAEGDSGEAYAYPNPVKPGYKGLITVMGLANNSDVKVVTTNGVLVAQGTSNGGTFVWDGNDLSGKRVASGVYMVLGADQEGNNGTVCKIAIVN</sequence>
<evidence type="ECO:0000313" key="2">
    <source>
        <dbReference type="EMBL" id="KGF48354.1"/>
    </source>
</evidence>
<protein>
    <recommendedName>
        <fullName evidence="1">PorZ N-terminal beta-propeller domain-containing protein</fullName>
    </recommendedName>
</protein>
<dbReference type="RefSeq" id="WP_036884300.1">
    <property type="nucleotide sequence ID" value="NZ_JRNR01000100.1"/>
</dbReference>
<dbReference type="InterPro" id="IPR048954">
    <property type="entry name" value="PorZ_N"/>
</dbReference>